<dbReference type="AlphaFoldDB" id="A0A7W6FSN5"/>
<reference evidence="1 2" key="1">
    <citation type="submission" date="2020-08" db="EMBL/GenBank/DDBJ databases">
        <title>Genomic Encyclopedia of Type Strains, Phase IV (KMG-IV): sequencing the most valuable type-strain genomes for metagenomic binning, comparative biology and taxonomic classification.</title>
        <authorList>
            <person name="Goeker M."/>
        </authorList>
    </citation>
    <scope>NUCLEOTIDE SEQUENCE [LARGE SCALE GENOMIC DNA]</scope>
    <source>
        <strain evidence="1 2">DSM 25024</strain>
    </source>
</reference>
<dbReference type="EMBL" id="JACIDO010000001">
    <property type="protein sequence ID" value="MBB3934141.1"/>
    <property type="molecule type" value="Genomic_DNA"/>
</dbReference>
<proteinExistence type="predicted"/>
<dbReference type="RefSeq" id="WP_090958971.1">
    <property type="nucleotide sequence ID" value="NZ_FOOA01000001.1"/>
</dbReference>
<gene>
    <name evidence="1" type="ORF">GGR05_000252</name>
</gene>
<dbReference type="Pfam" id="PF19696">
    <property type="entry name" value="DUF6196"/>
    <property type="match status" value="1"/>
</dbReference>
<organism evidence="1 2">
    <name type="scientific">Aureimonas phyllosphaerae</name>
    <dbReference type="NCBI Taxonomy" id="1166078"/>
    <lineage>
        <taxon>Bacteria</taxon>
        <taxon>Pseudomonadati</taxon>
        <taxon>Pseudomonadota</taxon>
        <taxon>Alphaproteobacteria</taxon>
        <taxon>Hyphomicrobiales</taxon>
        <taxon>Aurantimonadaceae</taxon>
        <taxon>Aureimonas</taxon>
    </lineage>
</organism>
<keyword evidence="2" id="KW-1185">Reference proteome</keyword>
<comment type="caution">
    <text evidence="1">The sequence shown here is derived from an EMBL/GenBank/DDBJ whole genome shotgun (WGS) entry which is preliminary data.</text>
</comment>
<dbReference type="OrthoDB" id="8448684at2"/>
<dbReference type="Proteomes" id="UP000531216">
    <property type="component" value="Unassembled WGS sequence"/>
</dbReference>
<protein>
    <submittedName>
        <fullName evidence="1">Uncharacterized protein</fullName>
    </submittedName>
</protein>
<accession>A0A7W6FSN5</accession>
<evidence type="ECO:0000313" key="2">
    <source>
        <dbReference type="Proteomes" id="UP000531216"/>
    </source>
</evidence>
<evidence type="ECO:0000313" key="1">
    <source>
        <dbReference type="EMBL" id="MBB3934141.1"/>
    </source>
</evidence>
<dbReference type="InterPro" id="IPR045674">
    <property type="entry name" value="DUF6196"/>
</dbReference>
<name>A0A7W6FSN5_9HYPH</name>
<sequence length="145" mass="16090">MVDISVETAEQIETRLRRVIADATLDIVDGRWCFREFALAEFPTAASPEALALIRDEDGWSQLVPAHDADRETFGLFSFHFPEGQDNSGFVGWLASHLKARFGTGVFVVCGHNAARGGVYDYWGAPSVLADAVFEEVRRMNRPEA</sequence>